<proteinExistence type="predicted"/>
<organism evidence="1 2">
    <name type="scientific">Oldenlandia corymbosa var. corymbosa</name>
    <dbReference type="NCBI Taxonomy" id="529605"/>
    <lineage>
        <taxon>Eukaryota</taxon>
        <taxon>Viridiplantae</taxon>
        <taxon>Streptophyta</taxon>
        <taxon>Embryophyta</taxon>
        <taxon>Tracheophyta</taxon>
        <taxon>Spermatophyta</taxon>
        <taxon>Magnoliopsida</taxon>
        <taxon>eudicotyledons</taxon>
        <taxon>Gunneridae</taxon>
        <taxon>Pentapetalae</taxon>
        <taxon>asterids</taxon>
        <taxon>lamiids</taxon>
        <taxon>Gentianales</taxon>
        <taxon>Rubiaceae</taxon>
        <taxon>Rubioideae</taxon>
        <taxon>Spermacoceae</taxon>
        <taxon>Hedyotis-Oldenlandia complex</taxon>
        <taxon>Oldenlandia</taxon>
    </lineage>
</organism>
<sequence length="115" mass="13259">MAKSGEFARRNDHEDGCVKEQRKTTTCVEENVQIPKHLEWLFPRDKGFTTVGFIFKGGVYFTADHPYKSYVPNIVPLNSRTFATLSGGCEIWLRVLQHRCQLCERRRGGKRISVL</sequence>
<reference evidence="1" key="1">
    <citation type="submission" date="2023-03" db="EMBL/GenBank/DDBJ databases">
        <authorList>
            <person name="Julca I."/>
        </authorList>
    </citation>
    <scope>NUCLEOTIDE SEQUENCE</scope>
</reference>
<dbReference type="EMBL" id="OX459122">
    <property type="protein sequence ID" value="CAI9104924.1"/>
    <property type="molecule type" value="Genomic_DNA"/>
</dbReference>
<dbReference type="Proteomes" id="UP001161247">
    <property type="component" value="Chromosome 5"/>
</dbReference>
<protein>
    <submittedName>
        <fullName evidence="1">OLC1v1003715C1</fullName>
    </submittedName>
</protein>
<evidence type="ECO:0000313" key="2">
    <source>
        <dbReference type="Proteomes" id="UP001161247"/>
    </source>
</evidence>
<dbReference type="AlphaFoldDB" id="A0AAV1DAN3"/>
<dbReference type="SUPFAM" id="SSF56235">
    <property type="entry name" value="N-terminal nucleophile aminohydrolases (Ntn hydrolases)"/>
    <property type="match status" value="1"/>
</dbReference>
<accession>A0AAV1DAN3</accession>
<dbReference type="InterPro" id="IPR029055">
    <property type="entry name" value="Ntn_hydrolases_N"/>
</dbReference>
<evidence type="ECO:0000313" key="1">
    <source>
        <dbReference type="EMBL" id="CAI9104924.1"/>
    </source>
</evidence>
<name>A0AAV1DAN3_OLDCO</name>
<gene>
    <name evidence="1" type="ORF">OLC1_LOCUS13735</name>
</gene>
<keyword evidence="2" id="KW-1185">Reference proteome</keyword>